<dbReference type="InterPro" id="IPR046848">
    <property type="entry name" value="E_motif"/>
</dbReference>
<evidence type="ECO:0000313" key="5">
    <source>
        <dbReference type="Proteomes" id="UP001443914"/>
    </source>
</evidence>
<dbReference type="GO" id="GO:0009451">
    <property type="term" value="P:RNA modification"/>
    <property type="evidence" value="ECO:0007669"/>
    <property type="project" value="InterPro"/>
</dbReference>
<evidence type="ECO:0000256" key="1">
    <source>
        <dbReference type="ARBA" id="ARBA00022737"/>
    </source>
</evidence>
<dbReference type="EMBL" id="JBDFQZ010000013">
    <property type="protein sequence ID" value="KAK9667733.1"/>
    <property type="molecule type" value="Genomic_DNA"/>
</dbReference>
<dbReference type="PROSITE" id="PS51375">
    <property type="entry name" value="PPR"/>
    <property type="match status" value="5"/>
</dbReference>
<comment type="caution">
    <text evidence="4">The sequence shown here is derived from an EMBL/GenBank/DDBJ whole genome shotgun (WGS) entry which is preliminary data.</text>
</comment>
<proteinExistence type="inferred from homology"/>
<dbReference type="FunFam" id="1.25.40.10:FF:000090">
    <property type="entry name" value="Pentatricopeptide repeat-containing protein, chloroplastic"/>
    <property type="match status" value="1"/>
</dbReference>
<dbReference type="InterPro" id="IPR046960">
    <property type="entry name" value="PPR_At4g14850-like_plant"/>
</dbReference>
<feature type="repeat" description="PPR" evidence="3">
    <location>
        <begin position="587"/>
        <end position="621"/>
    </location>
</feature>
<dbReference type="Pfam" id="PF13041">
    <property type="entry name" value="PPR_2"/>
    <property type="match status" value="2"/>
</dbReference>
<dbReference type="FunFam" id="1.25.40.10:FF:000361">
    <property type="entry name" value="Pentatricopeptide repeat-containing protein chloroplastic"/>
    <property type="match status" value="1"/>
</dbReference>
<protein>
    <submittedName>
        <fullName evidence="4">Uncharacterized protein</fullName>
    </submittedName>
</protein>
<dbReference type="Gene3D" id="1.25.40.10">
    <property type="entry name" value="Tetratricopeptide repeat domain"/>
    <property type="match status" value="4"/>
</dbReference>
<dbReference type="Proteomes" id="UP001443914">
    <property type="component" value="Unassembled WGS sequence"/>
</dbReference>
<gene>
    <name evidence="4" type="ORF">RND81_13G007700</name>
</gene>
<evidence type="ECO:0000256" key="3">
    <source>
        <dbReference type="PROSITE-ProRule" id="PRU00708"/>
    </source>
</evidence>
<feature type="repeat" description="PPR" evidence="3">
    <location>
        <begin position="285"/>
        <end position="319"/>
    </location>
</feature>
<dbReference type="InterPro" id="IPR011990">
    <property type="entry name" value="TPR-like_helical_dom_sf"/>
</dbReference>
<organism evidence="4 5">
    <name type="scientific">Saponaria officinalis</name>
    <name type="common">Common soapwort</name>
    <name type="synonym">Lychnis saponaria</name>
    <dbReference type="NCBI Taxonomy" id="3572"/>
    <lineage>
        <taxon>Eukaryota</taxon>
        <taxon>Viridiplantae</taxon>
        <taxon>Streptophyta</taxon>
        <taxon>Embryophyta</taxon>
        <taxon>Tracheophyta</taxon>
        <taxon>Spermatophyta</taxon>
        <taxon>Magnoliopsida</taxon>
        <taxon>eudicotyledons</taxon>
        <taxon>Gunneridae</taxon>
        <taxon>Pentapetalae</taxon>
        <taxon>Caryophyllales</taxon>
        <taxon>Caryophyllaceae</taxon>
        <taxon>Caryophylleae</taxon>
        <taxon>Saponaria</taxon>
    </lineage>
</organism>
<dbReference type="FunFam" id="1.25.40.10:FF:000073">
    <property type="entry name" value="Pentatricopeptide repeat-containing protein chloroplastic"/>
    <property type="match status" value="1"/>
</dbReference>
<reference evidence="4" key="1">
    <citation type="submission" date="2024-03" db="EMBL/GenBank/DDBJ databases">
        <title>WGS assembly of Saponaria officinalis var. Norfolk2.</title>
        <authorList>
            <person name="Jenkins J."/>
            <person name="Shu S."/>
            <person name="Grimwood J."/>
            <person name="Barry K."/>
            <person name="Goodstein D."/>
            <person name="Schmutz J."/>
            <person name="Leebens-Mack J."/>
            <person name="Osbourn A."/>
        </authorList>
    </citation>
    <scope>NUCLEOTIDE SEQUENCE [LARGE SCALE GENOMIC DNA]</scope>
    <source>
        <strain evidence="4">JIC</strain>
    </source>
</reference>
<evidence type="ECO:0000256" key="2">
    <source>
        <dbReference type="ARBA" id="ARBA00061659"/>
    </source>
</evidence>
<dbReference type="PANTHER" id="PTHR47926">
    <property type="entry name" value="PENTATRICOPEPTIDE REPEAT-CONTAINING PROTEIN"/>
    <property type="match status" value="1"/>
</dbReference>
<feature type="repeat" description="PPR" evidence="3">
    <location>
        <begin position="622"/>
        <end position="656"/>
    </location>
</feature>
<dbReference type="AlphaFoldDB" id="A0AAW1GUQ5"/>
<dbReference type="Pfam" id="PF01535">
    <property type="entry name" value="PPR"/>
    <property type="match status" value="5"/>
</dbReference>
<dbReference type="NCBIfam" id="TIGR00756">
    <property type="entry name" value="PPR"/>
    <property type="match status" value="4"/>
</dbReference>
<comment type="similarity">
    <text evidence="2">Belongs to the PPR family. PCMP-E subfamily.</text>
</comment>
<dbReference type="FunFam" id="1.25.40.10:FF:000381">
    <property type="entry name" value="Pentatricopeptide repeat-containing protein"/>
    <property type="match status" value="1"/>
</dbReference>
<dbReference type="PANTHER" id="PTHR47926:SF347">
    <property type="entry name" value="PENTATRICOPEPTIDE REPEAT-CONTAINING PROTEIN"/>
    <property type="match status" value="1"/>
</dbReference>
<feature type="repeat" description="PPR" evidence="3">
    <location>
        <begin position="486"/>
        <end position="520"/>
    </location>
</feature>
<dbReference type="Pfam" id="PF20431">
    <property type="entry name" value="E_motif"/>
    <property type="match status" value="1"/>
</dbReference>
<sequence>MGSVRLSDAFTPQFQHQIEYRNFLFVGKCRTFPFCCTINNVSVSYNIKHKKHTIAVQKQHTSQKLMAERCFADDGFINESESDRLIMDLTSKGFYADAVTCYLNMLDNGFINAKFSGFPALVKAVGAVCDLVLTRQIHGHLIKVGAIKDIYVVNSLVNTFWKCGAANDAVKVFTKMEDMDSVSWNTMMSGFHQSGLYHKSLEMFSRMISEFGTYPNRVACLSALSSCASLKSIIHGREIHGYVIKSELDVDEYVLNGLLDMYMKCCYVRKAEQLFERSPEHARENTVLWNVMISGYVDNRYFLKAALCFAQMMFLGIKPDSSTMVALLVLCSESKDLALGKQIHALALKSGLEMDVRVGTSLMDMYFKCAKPGYGFKLFERFDNCNLVMWGTITTNCSQSGDSRKVLDLYVAGAERGFIDAVILLATLRACSSLATKREGMVIHGMTVKLGLDSETYIGSALVDMYVKCQDIASAQKAFTRLPMKDEVTWSNLISGYAQNQLWDDSIKTFSEMHNHGIRPNAVTIACILSICARVFANSQCKEVHGHIIRHGFETNTLVNNALIVAYAKCGNIESPRKIFSRMKHKDEVSWNSILLSLGIHGRSDETLVFFDKMRESGVKPDHQTFTAVLSACSHSGAVAEGMEYFRSMIEEHMLEPRLEQYTCLVDLLGRAGYLNEAYDLIMAMPYPPDDRIWGSLLGSCRIHGNETLAEVVAKNVFELDPTSVGYHVLLANLYEDSCNFAEVTKVRFKVKDMGLKKSPGCSWIDVDNNIHVFTASDRSNHRTEDIYALLDILTVNMKRDGYVPQM</sequence>
<name>A0AAW1GUQ5_SAPOF</name>
<keyword evidence="1" id="KW-0677">Repeat</keyword>
<evidence type="ECO:0000313" key="4">
    <source>
        <dbReference type="EMBL" id="KAK9667733.1"/>
    </source>
</evidence>
<dbReference type="InterPro" id="IPR002885">
    <property type="entry name" value="PPR_rpt"/>
</dbReference>
<accession>A0AAW1GUQ5</accession>
<feature type="repeat" description="PPR" evidence="3">
    <location>
        <begin position="180"/>
        <end position="215"/>
    </location>
</feature>
<dbReference type="GO" id="GO:0003729">
    <property type="term" value="F:mRNA binding"/>
    <property type="evidence" value="ECO:0007669"/>
    <property type="project" value="UniProtKB-ARBA"/>
</dbReference>
<keyword evidence="5" id="KW-1185">Reference proteome</keyword>